<comment type="caution">
    <text evidence="2">The sequence shown here is derived from an EMBL/GenBank/DDBJ whole genome shotgun (WGS) entry which is preliminary data.</text>
</comment>
<keyword evidence="1" id="KW-1133">Transmembrane helix</keyword>
<protein>
    <submittedName>
        <fullName evidence="2">Uncharacterized protein</fullName>
    </submittedName>
</protein>
<evidence type="ECO:0000313" key="3">
    <source>
        <dbReference type="Proteomes" id="UP001162131"/>
    </source>
</evidence>
<feature type="transmembrane region" description="Helical" evidence="1">
    <location>
        <begin position="41"/>
        <end position="60"/>
    </location>
</feature>
<gene>
    <name evidence="2" type="ORF">BSTOLATCC_MIC58325</name>
</gene>
<reference evidence="2" key="1">
    <citation type="submission" date="2021-09" db="EMBL/GenBank/DDBJ databases">
        <authorList>
            <consortium name="AG Swart"/>
            <person name="Singh M."/>
            <person name="Singh A."/>
            <person name="Seah K."/>
            <person name="Emmerich C."/>
        </authorList>
    </citation>
    <scope>NUCLEOTIDE SEQUENCE</scope>
    <source>
        <strain evidence="2">ATCC30299</strain>
    </source>
</reference>
<dbReference type="AlphaFoldDB" id="A0AAU9K4T8"/>
<keyword evidence="1" id="KW-0812">Transmembrane</keyword>
<organism evidence="2 3">
    <name type="scientific">Blepharisma stoltei</name>
    <dbReference type="NCBI Taxonomy" id="1481888"/>
    <lineage>
        <taxon>Eukaryota</taxon>
        <taxon>Sar</taxon>
        <taxon>Alveolata</taxon>
        <taxon>Ciliophora</taxon>
        <taxon>Postciliodesmatophora</taxon>
        <taxon>Heterotrichea</taxon>
        <taxon>Heterotrichida</taxon>
        <taxon>Blepharismidae</taxon>
        <taxon>Blepharisma</taxon>
    </lineage>
</organism>
<name>A0AAU9K4T8_9CILI</name>
<proteinExistence type="predicted"/>
<evidence type="ECO:0000256" key="1">
    <source>
        <dbReference type="SAM" id="Phobius"/>
    </source>
</evidence>
<evidence type="ECO:0000313" key="2">
    <source>
        <dbReference type="EMBL" id="CAG9333514.1"/>
    </source>
</evidence>
<keyword evidence="1" id="KW-0472">Membrane</keyword>
<feature type="transmembrane region" description="Helical" evidence="1">
    <location>
        <begin position="80"/>
        <end position="106"/>
    </location>
</feature>
<accession>A0AAU9K4T8</accession>
<dbReference type="EMBL" id="CAJZBQ010000056">
    <property type="protein sequence ID" value="CAG9333514.1"/>
    <property type="molecule type" value="Genomic_DNA"/>
</dbReference>
<dbReference type="Proteomes" id="UP001162131">
    <property type="component" value="Unassembled WGS sequence"/>
</dbReference>
<keyword evidence="3" id="KW-1185">Reference proteome</keyword>
<sequence>MSDPETKASMKEAAKEITKKYRSLKRNPDDVNAFRLTYRRLAYGGIWTMTYFSIPLFIMLNQTVFKKFCAFHSRMLNLKIRSAAGLFGLAFLMSSIYTTCGLPFYYKILKKIFGINSLSDIRSAIYDSIENRYMLNEDSAESKTNKQLLEEIDQKFTVLIDELAGVPKKMTDQYMDARKQVPRNKKE</sequence>